<dbReference type="Proteomes" id="UP001418222">
    <property type="component" value="Unassembled WGS sequence"/>
</dbReference>
<proteinExistence type="predicted"/>
<name>A0AAP0FVG3_9ASPA</name>
<protein>
    <submittedName>
        <fullName evidence="1">Uncharacterized protein</fullName>
    </submittedName>
</protein>
<dbReference type="EMBL" id="JBBWWQ010000020">
    <property type="protein sequence ID" value="KAK8917027.1"/>
    <property type="molecule type" value="Genomic_DNA"/>
</dbReference>
<keyword evidence="2" id="KW-1185">Reference proteome</keyword>
<accession>A0AAP0FVG3</accession>
<evidence type="ECO:0000313" key="1">
    <source>
        <dbReference type="EMBL" id="KAK8917027.1"/>
    </source>
</evidence>
<gene>
    <name evidence="1" type="ORF">KSP39_PZI022270</name>
</gene>
<reference evidence="1 2" key="1">
    <citation type="journal article" date="2022" name="Nat. Plants">
        <title>Genomes of leafy and leafless Platanthera orchids illuminate the evolution of mycoheterotrophy.</title>
        <authorList>
            <person name="Li M.H."/>
            <person name="Liu K.W."/>
            <person name="Li Z."/>
            <person name="Lu H.C."/>
            <person name="Ye Q.L."/>
            <person name="Zhang D."/>
            <person name="Wang J.Y."/>
            <person name="Li Y.F."/>
            <person name="Zhong Z.M."/>
            <person name="Liu X."/>
            <person name="Yu X."/>
            <person name="Liu D.K."/>
            <person name="Tu X.D."/>
            <person name="Liu B."/>
            <person name="Hao Y."/>
            <person name="Liao X.Y."/>
            <person name="Jiang Y.T."/>
            <person name="Sun W.H."/>
            <person name="Chen J."/>
            <person name="Chen Y.Q."/>
            <person name="Ai Y."/>
            <person name="Zhai J.W."/>
            <person name="Wu S.S."/>
            <person name="Zhou Z."/>
            <person name="Hsiao Y.Y."/>
            <person name="Wu W.L."/>
            <person name="Chen Y.Y."/>
            <person name="Lin Y.F."/>
            <person name="Hsu J.L."/>
            <person name="Li C.Y."/>
            <person name="Wang Z.W."/>
            <person name="Zhao X."/>
            <person name="Zhong W.Y."/>
            <person name="Ma X.K."/>
            <person name="Ma L."/>
            <person name="Huang J."/>
            <person name="Chen G.Z."/>
            <person name="Huang M.Z."/>
            <person name="Huang L."/>
            <person name="Peng D.H."/>
            <person name="Luo Y.B."/>
            <person name="Zou S.Q."/>
            <person name="Chen S.P."/>
            <person name="Lan S."/>
            <person name="Tsai W.C."/>
            <person name="Van de Peer Y."/>
            <person name="Liu Z.J."/>
        </authorList>
    </citation>
    <scope>NUCLEOTIDE SEQUENCE [LARGE SCALE GENOMIC DNA]</scope>
    <source>
        <strain evidence="1">Lor287</strain>
    </source>
</reference>
<dbReference type="AlphaFoldDB" id="A0AAP0FVG3"/>
<sequence>MITSLDCCTCKSVCLLNQKAVMVNGGNCYNTPILFKRCPQRFFCNCLVKTLTRWRKNYSFPANGREARNDADEEQMLSEDWVFAESGTPIRCWGTPSRCRALRNSFSALHPSWRQIRLGPSLSTPVSPICAHW</sequence>
<organism evidence="1 2">
    <name type="scientific">Platanthera zijinensis</name>
    <dbReference type="NCBI Taxonomy" id="2320716"/>
    <lineage>
        <taxon>Eukaryota</taxon>
        <taxon>Viridiplantae</taxon>
        <taxon>Streptophyta</taxon>
        <taxon>Embryophyta</taxon>
        <taxon>Tracheophyta</taxon>
        <taxon>Spermatophyta</taxon>
        <taxon>Magnoliopsida</taxon>
        <taxon>Liliopsida</taxon>
        <taxon>Asparagales</taxon>
        <taxon>Orchidaceae</taxon>
        <taxon>Orchidoideae</taxon>
        <taxon>Orchideae</taxon>
        <taxon>Orchidinae</taxon>
        <taxon>Platanthera</taxon>
    </lineage>
</organism>
<evidence type="ECO:0000313" key="2">
    <source>
        <dbReference type="Proteomes" id="UP001418222"/>
    </source>
</evidence>
<comment type="caution">
    <text evidence="1">The sequence shown here is derived from an EMBL/GenBank/DDBJ whole genome shotgun (WGS) entry which is preliminary data.</text>
</comment>